<comment type="caution">
    <text evidence="1">The sequence shown here is derived from an EMBL/GenBank/DDBJ whole genome shotgun (WGS) entry which is preliminary data.</text>
</comment>
<evidence type="ECO:0000313" key="1">
    <source>
        <dbReference type="EMBL" id="CAG9107669.1"/>
    </source>
</evidence>
<evidence type="ECO:0000313" key="2">
    <source>
        <dbReference type="Proteomes" id="UP000653454"/>
    </source>
</evidence>
<dbReference type="PANTHER" id="PTHR46276:SF1">
    <property type="entry name" value="E3 UBIQUITIN-PROTEIN LIGASE UBR5"/>
    <property type="match status" value="1"/>
</dbReference>
<dbReference type="GO" id="GO:0090263">
    <property type="term" value="P:positive regulation of canonical Wnt signaling pathway"/>
    <property type="evidence" value="ECO:0007669"/>
    <property type="project" value="TreeGrafter"/>
</dbReference>
<dbReference type="EMBL" id="CAJHNJ030000010">
    <property type="protein sequence ID" value="CAG9107669.1"/>
    <property type="molecule type" value="Genomic_DNA"/>
</dbReference>
<protein>
    <submittedName>
        <fullName evidence="1">(diamondback moth) hypothetical protein</fullName>
    </submittedName>
</protein>
<dbReference type="GO" id="GO:0000209">
    <property type="term" value="P:protein polyubiquitination"/>
    <property type="evidence" value="ECO:0007669"/>
    <property type="project" value="TreeGrafter"/>
</dbReference>
<proteinExistence type="predicted"/>
<organism evidence="1 2">
    <name type="scientific">Plutella xylostella</name>
    <name type="common">Diamondback moth</name>
    <name type="synonym">Plutella maculipennis</name>
    <dbReference type="NCBI Taxonomy" id="51655"/>
    <lineage>
        <taxon>Eukaryota</taxon>
        <taxon>Metazoa</taxon>
        <taxon>Ecdysozoa</taxon>
        <taxon>Arthropoda</taxon>
        <taxon>Hexapoda</taxon>
        <taxon>Insecta</taxon>
        <taxon>Pterygota</taxon>
        <taxon>Neoptera</taxon>
        <taxon>Endopterygota</taxon>
        <taxon>Lepidoptera</taxon>
        <taxon>Glossata</taxon>
        <taxon>Ditrysia</taxon>
        <taxon>Yponomeutoidea</taxon>
        <taxon>Plutellidae</taxon>
        <taxon>Plutella</taxon>
    </lineage>
</organism>
<dbReference type="AlphaFoldDB" id="A0A8S4E3D4"/>
<dbReference type="GO" id="GO:0034450">
    <property type="term" value="F:ubiquitin-ubiquitin ligase activity"/>
    <property type="evidence" value="ECO:0007669"/>
    <property type="project" value="TreeGrafter"/>
</dbReference>
<keyword evidence="2" id="KW-1185">Reference proteome</keyword>
<sequence>MGAQTTKQKYRWSCQDCQLKEVAERWNRYGTGAGSSALSQLRGVRAVAAGPAHVACLLEDGTICRAAFSIIPDRLDLSKADASKGGGMEAVAAAAAALAGASRAAAAAAAAAPGSSPGLGPGL</sequence>
<accession>A0A8S4E3D4</accession>
<dbReference type="GO" id="GO:0005737">
    <property type="term" value="C:cytoplasm"/>
    <property type="evidence" value="ECO:0007669"/>
    <property type="project" value="TreeGrafter"/>
</dbReference>
<reference evidence="1" key="1">
    <citation type="submission" date="2020-11" db="EMBL/GenBank/DDBJ databases">
        <authorList>
            <person name="Whiteford S."/>
        </authorList>
    </citation>
    <scope>NUCLEOTIDE SEQUENCE</scope>
</reference>
<name>A0A8S4E3D4_PLUXY</name>
<dbReference type="PANTHER" id="PTHR46276">
    <property type="entry name" value="E3 UBIQUITIN-PROTEIN LIGASE UBR5"/>
    <property type="match status" value="1"/>
</dbReference>
<dbReference type="Proteomes" id="UP000653454">
    <property type="component" value="Unassembled WGS sequence"/>
</dbReference>
<dbReference type="GO" id="GO:0005634">
    <property type="term" value="C:nucleus"/>
    <property type="evidence" value="ECO:0007669"/>
    <property type="project" value="TreeGrafter"/>
</dbReference>
<gene>
    <name evidence="1" type="ORF">PLXY2_LOCUS3947</name>
</gene>